<organism evidence="2 3">
    <name type="scientific">Halorubrum aquaticum</name>
    <dbReference type="NCBI Taxonomy" id="387340"/>
    <lineage>
        <taxon>Archaea</taxon>
        <taxon>Methanobacteriati</taxon>
        <taxon>Methanobacteriota</taxon>
        <taxon>Stenosarchaea group</taxon>
        <taxon>Halobacteria</taxon>
        <taxon>Halobacteriales</taxon>
        <taxon>Haloferacaceae</taxon>
        <taxon>Halorubrum</taxon>
    </lineage>
</organism>
<dbReference type="SUPFAM" id="SSF51735">
    <property type="entry name" value="NAD(P)-binding Rossmann-fold domains"/>
    <property type="match status" value="1"/>
</dbReference>
<dbReference type="Gene3D" id="3.40.50.720">
    <property type="entry name" value="NAD(P)-binding Rossmann-like Domain"/>
    <property type="match status" value="1"/>
</dbReference>
<accession>A0A1I3ADZ8</accession>
<sequence>MDAQRVLVTGGGGFIGGALVDSLRGDAEVGVLDVDTGTDVPDDVRAIEGDVRDREVLDEAVAGVDVVFHQAALVSVADSVARPLESHSVNATGTLRVLEAARAHDARVVLASSAAIYGDPDRVPVPETATLDPTSPYGLQKLASDHYARLYHELYGVETVALRYFNVYGPGQTGGDYAGVIDAFLEQARRGDPLTVHGDGEQTRDFVHVDDVVRANRLAAETDAVGTGYNVGTGESVTITELAERVREAVGSDSEIVHTDAREGDVRHSRADVSRARERLGYEPTVDLAAGLDTLARNEEAGFPDGSSSP</sequence>
<dbReference type="RefSeq" id="WP_149783951.1">
    <property type="nucleotide sequence ID" value="NZ_BAAADP010000003.1"/>
</dbReference>
<dbReference type="InterPro" id="IPR001509">
    <property type="entry name" value="Epimerase_deHydtase"/>
</dbReference>
<dbReference type="PANTHER" id="PTHR43245:SF13">
    <property type="entry name" value="UDP-D-APIOSE_UDP-D-XYLOSE SYNTHASE 2"/>
    <property type="match status" value="1"/>
</dbReference>
<dbReference type="InterPro" id="IPR050177">
    <property type="entry name" value="Lipid_A_modif_metabolic_enz"/>
</dbReference>
<evidence type="ECO:0000259" key="1">
    <source>
        <dbReference type="Pfam" id="PF01370"/>
    </source>
</evidence>
<dbReference type="EMBL" id="FOPZ01000005">
    <property type="protein sequence ID" value="SFH48046.1"/>
    <property type="molecule type" value="Genomic_DNA"/>
</dbReference>
<dbReference type="AlphaFoldDB" id="A0A1I3ADZ8"/>
<reference evidence="2 3" key="1">
    <citation type="submission" date="2016-10" db="EMBL/GenBank/DDBJ databases">
        <authorList>
            <person name="Varghese N."/>
            <person name="Submissions S."/>
        </authorList>
    </citation>
    <scope>NUCLEOTIDE SEQUENCE [LARGE SCALE GENOMIC DNA]</scope>
    <source>
        <strain evidence="2 3">CGMCC 1.6377</strain>
    </source>
</reference>
<gene>
    <name evidence="2" type="ORF">SAMN04488066_10598</name>
</gene>
<keyword evidence="3" id="KW-1185">Reference proteome</keyword>
<proteinExistence type="predicted"/>
<dbReference type="PRINTS" id="PR01713">
    <property type="entry name" value="NUCEPIMERASE"/>
</dbReference>
<dbReference type="Proteomes" id="UP000323537">
    <property type="component" value="Unassembled WGS sequence"/>
</dbReference>
<feature type="domain" description="NAD-dependent epimerase/dehydratase" evidence="1">
    <location>
        <begin position="6"/>
        <end position="232"/>
    </location>
</feature>
<name>A0A1I3ADZ8_9EURY</name>
<protein>
    <submittedName>
        <fullName evidence="2">UDP-glucose 4-epimerase</fullName>
    </submittedName>
</protein>
<dbReference type="InterPro" id="IPR036291">
    <property type="entry name" value="NAD(P)-bd_dom_sf"/>
</dbReference>
<dbReference type="OrthoDB" id="4907at2157"/>
<dbReference type="Pfam" id="PF01370">
    <property type="entry name" value="Epimerase"/>
    <property type="match status" value="1"/>
</dbReference>
<evidence type="ECO:0000313" key="3">
    <source>
        <dbReference type="Proteomes" id="UP000323537"/>
    </source>
</evidence>
<dbReference type="PANTHER" id="PTHR43245">
    <property type="entry name" value="BIFUNCTIONAL POLYMYXIN RESISTANCE PROTEIN ARNA"/>
    <property type="match status" value="1"/>
</dbReference>
<evidence type="ECO:0000313" key="2">
    <source>
        <dbReference type="EMBL" id="SFH48046.1"/>
    </source>
</evidence>